<dbReference type="InterPro" id="IPR029063">
    <property type="entry name" value="SAM-dependent_MTases_sf"/>
</dbReference>
<evidence type="ECO:0000313" key="2">
    <source>
        <dbReference type="EMBL" id="SDP26876.1"/>
    </source>
</evidence>
<proteinExistence type="predicted"/>
<organism evidence="2 3">
    <name type="scientific">Pedococcus dokdonensis</name>
    <dbReference type="NCBI Taxonomy" id="443156"/>
    <lineage>
        <taxon>Bacteria</taxon>
        <taxon>Bacillati</taxon>
        <taxon>Actinomycetota</taxon>
        <taxon>Actinomycetes</taxon>
        <taxon>Micrococcales</taxon>
        <taxon>Intrasporangiaceae</taxon>
        <taxon>Pedococcus</taxon>
    </lineage>
</organism>
<dbReference type="Pfam" id="PF08241">
    <property type="entry name" value="Methyltransf_11"/>
    <property type="match status" value="1"/>
</dbReference>
<sequence>MESPLTVSQLMEGYRTLRAAPVRVSSRVLRPRLTKQLAEHTKVHLGCGPYTFDGWANLDLGGGSDVVSFDLTARLPFEDASLDRIFTEHFIEHVTRQRGARFLRECARVLKPGGVLRVSTPDLVRLVDEYLAGRTTEWTDQGWTPATPAQMLNEGMRQWGHRFVYDEPELIAAIRSAGFADVTRVAWRESQHEDLRGLEQRSFHGDLIVEATR</sequence>
<feature type="domain" description="Methyltransferase type 11" evidence="1">
    <location>
        <begin position="66"/>
        <end position="116"/>
    </location>
</feature>
<dbReference type="AlphaFoldDB" id="A0A1H0RCW7"/>
<evidence type="ECO:0000259" key="1">
    <source>
        <dbReference type="Pfam" id="PF08241"/>
    </source>
</evidence>
<dbReference type="Proteomes" id="UP000199077">
    <property type="component" value="Chromosome I"/>
</dbReference>
<dbReference type="GO" id="GO:0008757">
    <property type="term" value="F:S-adenosylmethionine-dependent methyltransferase activity"/>
    <property type="evidence" value="ECO:0007669"/>
    <property type="project" value="InterPro"/>
</dbReference>
<name>A0A1H0RCW7_9MICO</name>
<dbReference type="Gene3D" id="3.40.50.150">
    <property type="entry name" value="Vaccinia Virus protein VP39"/>
    <property type="match status" value="1"/>
</dbReference>
<keyword evidence="2" id="KW-0808">Transferase</keyword>
<keyword evidence="2" id="KW-0489">Methyltransferase</keyword>
<dbReference type="STRING" id="443156.SAMN04489867_1907"/>
<evidence type="ECO:0000313" key="3">
    <source>
        <dbReference type="Proteomes" id="UP000199077"/>
    </source>
</evidence>
<dbReference type="EMBL" id="LT629711">
    <property type="protein sequence ID" value="SDP26876.1"/>
    <property type="molecule type" value="Genomic_DNA"/>
</dbReference>
<dbReference type="CDD" id="cd02440">
    <property type="entry name" value="AdoMet_MTases"/>
    <property type="match status" value="1"/>
</dbReference>
<dbReference type="GO" id="GO:0032259">
    <property type="term" value="P:methylation"/>
    <property type="evidence" value="ECO:0007669"/>
    <property type="project" value="UniProtKB-KW"/>
</dbReference>
<reference evidence="3" key="1">
    <citation type="submission" date="2016-10" db="EMBL/GenBank/DDBJ databases">
        <authorList>
            <person name="Varghese N."/>
            <person name="Submissions S."/>
        </authorList>
    </citation>
    <scope>NUCLEOTIDE SEQUENCE [LARGE SCALE GENOMIC DNA]</scope>
    <source>
        <strain evidence="3">DSM 22329</strain>
    </source>
</reference>
<dbReference type="SUPFAM" id="SSF53335">
    <property type="entry name" value="S-adenosyl-L-methionine-dependent methyltransferases"/>
    <property type="match status" value="1"/>
</dbReference>
<gene>
    <name evidence="2" type="ORF">SAMN04489867_1907</name>
</gene>
<protein>
    <submittedName>
        <fullName evidence="2">Predicted SAM-depedendent methyltransferase</fullName>
    </submittedName>
</protein>
<keyword evidence="3" id="KW-1185">Reference proteome</keyword>
<accession>A0A1H0RCW7</accession>
<dbReference type="InterPro" id="IPR013216">
    <property type="entry name" value="Methyltransf_11"/>
</dbReference>